<comment type="cofactor">
    <cofactor evidence="1">
        <name>NAD(+)</name>
        <dbReference type="ChEBI" id="CHEBI:57540"/>
    </cofactor>
</comment>
<dbReference type="GO" id="GO:0070403">
    <property type="term" value="F:NAD+ binding"/>
    <property type="evidence" value="ECO:0007669"/>
    <property type="project" value="InterPro"/>
</dbReference>
<keyword evidence="4" id="KW-0456">Lyase</keyword>
<dbReference type="PANTHER" id="PTHR43078">
    <property type="entry name" value="UDP-GLUCURONIC ACID DECARBOXYLASE-RELATED"/>
    <property type="match status" value="1"/>
</dbReference>
<name>A0AAD4DV28_9AGAM</name>
<dbReference type="SUPFAM" id="SSF51735">
    <property type="entry name" value="NAD(P)-binding Rossmann-fold domains"/>
    <property type="match status" value="1"/>
</dbReference>
<dbReference type="Gene3D" id="3.40.50.720">
    <property type="entry name" value="NAD(P)-binding Rossmann-like Domain"/>
    <property type="match status" value="1"/>
</dbReference>
<dbReference type="Pfam" id="PF01370">
    <property type="entry name" value="Epimerase"/>
    <property type="match status" value="1"/>
</dbReference>
<organism evidence="6 7">
    <name type="scientific">Suillus fuscotomentosus</name>
    <dbReference type="NCBI Taxonomy" id="1912939"/>
    <lineage>
        <taxon>Eukaryota</taxon>
        <taxon>Fungi</taxon>
        <taxon>Dikarya</taxon>
        <taxon>Basidiomycota</taxon>
        <taxon>Agaricomycotina</taxon>
        <taxon>Agaricomycetes</taxon>
        <taxon>Agaricomycetidae</taxon>
        <taxon>Boletales</taxon>
        <taxon>Suillineae</taxon>
        <taxon>Suillaceae</taxon>
        <taxon>Suillus</taxon>
    </lineage>
</organism>
<evidence type="ECO:0000259" key="5">
    <source>
        <dbReference type="Pfam" id="PF01370"/>
    </source>
</evidence>
<sequence>MPARLPVYSRHFSVDVLFCHFLSAVDTTRSFVLFKNLSQCGSASLEKLLLFLETASNQVHPQPKDYWGHVNPIGPHACYDEGKHVAETLTYGFNHQDGVDVWVAHIFNTYVNPHDACVVSNFIVQVLCSKDMTVYGDGTQTHSFHSGCCIVELDIHDEAALMPLYKVFAAVHSDLSMVQELSLFVGDWDDELMLVIVVHFPRGRAKQGHHHWDGFLYTTPGIHTHLLPRDILHCPMAALYDQPVEFNRIAHLTLTNFKTSN</sequence>
<dbReference type="InterPro" id="IPR001509">
    <property type="entry name" value="Epimerase_deHydtase"/>
</dbReference>
<dbReference type="Proteomes" id="UP001195769">
    <property type="component" value="Unassembled WGS sequence"/>
</dbReference>
<reference evidence="6" key="1">
    <citation type="journal article" date="2020" name="New Phytol.">
        <title>Comparative genomics reveals dynamic genome evolution in host specialist ectomycorrhizal fungi.</title>
        <authorList>
            <person name="Lofgren L.A."/>
            <person name="Nguyen N.H."/>
            <person name="Vilgalys R."/>
            <person name="Ruytinx J."/>
            <person name="Liao H.L."/>
            <person name="Branco S."/>
            <person name="Kuo A."/>
            <person name="LaButti K."/>
            <person name="Lipzen A."/>
            <person name="Andreopoulos W."/>
            <person name="Pangilinan J."/>
            <person name="Riley R."/>
            <person name="Hundley H."/>
            <person name="Na H."/>
            <person name="Barry K."/>
            <person name="Grigoriev I.V."/>
            <person name="Stajich J.E."/>
            <person name="Kennedy P.G."/>
        </authorList>
    </citation>
    <scope>NUCLEOTIDE SEQUENCE</scope>
    <source>
        <strain evidence="6">FC203</strain>
    </source>
</reference>
<keyword evidence="2" id="KW-0210">Decarboxylase</keyword>
<evidence type="ECO:0000256" key="3">
    <source>
        <dbReference type="ARBA" id="ARBA00023027"/>
    </source>
</evidence>
<keyword evidence="3" id="KW-0520">NAD</keyword>
<protein>
    <recommendedName>
        <fullName evidence="5">NAD-dependent epimerase/dehydratase domain-containing protein</fullName>
    </recommendedName>
</protein>
<dbReference type="InterPro" id="IPR036291">
    <property type="entry name" value="NAD(P)-bd_dom_sf"/>
</dbReference>
<comment type="caution">
    <text evidence="6">The sequence shown here is derived from an EMBL/GenBank/DDBJ whole genome shotgun (WGS) entry which is preliminary data.</text>
</comment>
<dbReference type="GO" id="GO:0042732">
    <property type="term" value="P:D-xylose metabolic process"/>
    <property type="evidence" value="ECO:0007669"/>
    <property type="project" value="InterPro"/>
</dbReference>
<dbReference type="PANTHER" id="PTHR43078:SF6">
    <property type="entry name" value="UDP-GLUCURONIC ACID DECARBOXYLASE 1"/>
    <property type="match status" value="1"/>
</dbReference>
<evidence type="ECO:0000256" key="1">
    <source>
        <dbReference type="ARBA" id="ARBA00001911"/>
    </source>
</evidence>
<evidence type="ECO:0000313" key="7">
    <source>
        <dbReference type="Proteomes" id="UP001195769"/>
    </source>
</evidence>
<evidence type="ECO:0000256" key="2">
    <source>
        <dbReference type="ARBA" id="ARBA00022793"/>
    </source>
</evidence>
<accession>A0AAD4DV28</accession>
<proteinExistence type="predicted"/>
<dbReference type="GO" id="GO:0005737">
    <property type="term" value="C:cytoplasm"/>
    <property type="evidence" value="ECO:0007669"/>
    <property type="project" value="TreeGrafter"/>
</dbReference>
<dbReference type="EMBL" id="JABBWK010000081">
    <property type="protein sequence ID" value="KAG1894369.1"/>
    <property type="molecule type" value="Genomic_DNA"/>
</dbReference>
<gene>
    <name evidence="6" type="ORF">F5891DRAFT_1256116</name>
</gene>
<dbReference type="InterPro" id="IPR044516">
    <property type="entry name" value="UXS-like"/>
</dbReference>
<keyword evidence="7" id="KW-1185">Reference proteome</keyword>
<evidence type="ECO:0000256" key="4">
    <source>
        <dbReference type="ARBA" id="ARBA00023239"/>
    </source>
</evidence>
<dbReference type="GO" id="GO:0048040">
    <property type="term" value="F:UDP-glucuronate decarboxylase activity"/>
    <property type="evidence" value="ECO:0007669"/>
    <property type="project" value="TreeGrafter"/>
</dbReference>
<evidence type="ECO:0000313" key="6">
    <source>
        <dbReference type="EMBL" id="KAG1894369.1"/>
    </source>
</evidence>
<feature type="domain" description="NAD-dependent epimerase/dehydratase" evidence="5">
    <location>
        <begin position="59"/>
        <end position="144"/>
    </location>
</feature>
<dbReference type="RefSeq" id="XP_041219945.1">
    <property type="nucleotide sequence ID" value="XM_041370007.1"/>
</dbReference>
<dbReference type="AlphaFoldDB" id="A0AAD4DV28"/>
<dbReference type="GeneID" id="64664305"/>